<dbReference type="Pfam" id="PF01408">
    <property type="entry name" value="GFO_IDH_MocA"/>
    <property type="match status" value="1"/>
</dbReference>
<dbReference type="GO" id="GO:0005737">
    <property type="term" value="C:cytoplasm"/>
    <property type="evidence" value="ECO:0007669"/>
    <property type="project" value="TreeGrafter"/>
</dbReference>
<evidence type="ECO:0000313" key="3">
    <source>
        <dbReference type="EMBL" id="ODQ45553.1"/>
    </source>
</evidence>
<dbReference type="SUPFAM" id="SSF55347">
    <property type="entry name" value="Glyceraldehyde-3-phosphate dehydrogenase-like, C-terminal domain"/>
    <property type="match status" value="1"/>
</dbReference>
<dbReference type="Gene3D" id="3.40.50.720">
    <property type="entry name" value="NAD(P)-binding Rossmann-like Domain"/>
    <property type="match status" value="1"/>
</dbReference>
<name>A0A1E3NJN4_9ASCO</name>
<dbReference type="InterPro" id="IPR036291">
    <property type="entry name" value="NAD(P)-bd_dom_sf"/>
</dbReference>
<reference evidence="3 4" key="1">
    <citation type="journal article" date="2016" name="Proc. Natl. Acad. Sci. U.S.A.">
        <title>Comparative genomics of biotechnologically important yeasts.</title>
        <authorList>
            <person name="Riley R."/>
            <person name="Haridas S."/>
            <person name="Wolfe K.H."/>
            <person name="Lopes M.R."/>
            <person name="Hittinger C.T."/>
            <person name="Goeker M."/>
            <person name="Salamov A.A."/>
            <person name="Wisecaver J.H."/>
            <person name="Long T.M."/>
            <person name="Calvey C.H."/>
            <person name="Aerts A.L."/>
            <person name="Barry K.W."/>
            <person name="Choi C."/>
            <person name="Clum A."/>
            <person name="Coughlan A.Y."/>
            <person name="Deshpande S."/>
            <person name="Douglass A.P."/>
            <person name="Hanson S.J."/>
            <person name="Klenk H.-P."/>
            <person name="LaButti K.M."/>
            <person name="Lapidus A."/>
            <person name="Lindquist E.A."/>
            <person name="Lipzen A.M."/>
            <person name="Meier-Kolthoff J.P."/>
            <person name="Ohm R.A."/>
            <person name="Otillar R.P."/>
            <person name="Pangilinan J.L."/>
            <person name="Peng Y."/>
            <person name="Rokas A."/>
            <person name="Rosa C.A."/>
            <person name="Scheuner C."/>
            <person name="Sibirny A.A."/>
            <person name="Slot J.C."/>
            <person name="Stielow J.B."/>
            <person name="Sun H."/>
            <person name="Kurtzman C.P."/>
            <person name="Blackwell M."/>
            <person name="Grigoriev I.V."/>
            <person name="Jeffries T.W."/>
        </authorList>
    </citation>
    <scope>NUCLEOTIDE SEQUENCE [LARGE SCALE GENOMIC DNA]</scope>
    <source>
        <strain evidence="3 4">NRRL Y-2026</strain>
    </source>
</reference>
<dbReference type="GO" id="GO:0016651">
    <property type="term" value="F:oxidoreductase activity, acting on NAD(P)H"/>
    <property type="evidence" value="ECO:0007669"/>
    <property type="project" value="EnsemblFungi"/>
</dbReference>
<gene>
    <name evidence="3" type="ORF">PICMEDRAFT_73071</name>
</gene>
<dbReference type="GO" id="GO:0006740">
    <property type="term" value="P:NADPH regeneration"/>
    <property type="evidence" value="ECO:0007669"/>
    <property type="project" value="EnsemblFungi"/>
</dbReference>
<keyword evidence="4" id="KW-1185">Reference proteome</keyword>
<dbReference type="Proteomes" id="UP000094455">
    <property type="component" value="Unassembled WGS sequence"/>
</dbReference>
<feature type="domain" description="Gfo/Idh/MocA-like oxidoreductase C-terminal" evidence="2">
    <location>
        <begin position="145"/>
        <end position="347"/>
    </location>
</feature>
<dbReference type="PANTHER" id="PTHR42840">
    <property type="entry name" value="NAD(P)-BINDING ROSSMANN-FOLD SUPERFAMILY PROTEIN-RELATED"/>
    <property type="match status" value="1"/>
</dbReference>
<dbReference type="InterPro" id="IPR000683">
    <property type="entry name" value="Gfo/Idh/MocA-like_OxRdtase_N"/>
</dbReference>
<dbReference type="GO" id="GO:0000166">
    <property type="term" value="F:nucleotide binding"/>
    <property type="evidence" value="ECO:0007669"/>
    <property type="project" value="InterPro"/>
</dbReference>
<evidence type="ECO:0008006" key="5">
    <source>
        <dbReference type="Google" id="ProtNLM"/>
    </source>
</evidence>
<dbReference type="AlphaFoldDB" id="A0A1E3NJN4"/>
<accession>A0A1E3NJN4</accession>
<proteinExistence type="predicted"/>
<evidence type="ECO:0000313" key="4">
    <source>
        <dbReference type="Proteomes" id="UP000094455"/>
    </source>
</evidence>
<dbReference type="InterPro" id="IPR004104">
    <property type="entry name" value="Gfo/Idh/MocA-like_OxRdtase_C"/>
</dbReference>
<protein>
    <recommendedName>
        <fullName evidence="5">Gfo/Idh/MocA-like oxidoreductase N-terminal domain-containing protein</fullName>
    </recommendedName>
</protein>
<evidence type="ECO:0000259" key="1">
    <source>
        <dbReference type="Pfam" id="PF01408"/>
    </source>
</evidence>
<dbReference type="EMBL" id="KV454004">
    <property type="protein sequence ID" value="ODQ45553.1"/>
    <property type="molecule type" value="Genomic_DNA"/>
</dbReference>
<sequence>MSNTNIKKTKVAIIGTGIFAKKAHLPSLTDSPYFEPVACFNRTTSKAEEFAGLSTPALKVYQEFDDAFRDPEVDLVDVLLPVQYNLEAVEKAVKYGKNVVIEKPIAANLDQARQIVRLAKENPKVLVAVNEHWVYLKAVTELKAAIAKIGTVVGFNYHSTGSFNFNNQYLSTSWRQNPEHIGGFLSDGGVHQLALLTSVLGNVEALNARTVQVRPQSGDVDVVWALCKMASGVVGSFNYGSAFGNKEKKGFFEILGDNGSVYYDFSPATGNRFVVRTGGHTAGDEKTEEEVLIKDEFWSTAREFEKLGRELHGEPGSVVCWPEVAFHHLAIVDAMLRSSKTDAATVQVALP</sequence>
<dbReference type="SUPFAM" id="SSF51735">
    <property type="entry name" value="NAD(P)-binding Rossmann-fold domains"/>
    <property type="match status" value="1"/>
</dbReference>
<dbReference type="OrthoDB" id="64915at2759"/>
<dbReference type="STRING" id="763406.A0A1E3NJN4"/>
<dbReference type="GeneID" id="30181059"/>
<dbReference type="Pfam" id="PF02894">
    <property type="entry name" value="GFO_IDH_MocA_C"/>
    <property type="match status" value="1"/>
</dbReference>
<feature type="domain" description="Gfo/Idh/MocA-like oxidoreductase N-terminal" evidence="1">
    <location>
        <begin position="10"/>
        <end position="127"/>
    </location>
</feature>
<organism evidence="3 4">
    <name type="scientific">Pichia membranifaciens NRRL Y-2026</name>
    <dbReference type="NCBI Taxonomy" id="763406"/>
    <lineage>
        <taxon>Eukaryota</taxon>
        <taxon>Fungi</taxon>
        <taxon>Dikarya</taxon>
        <taxon>Ascomycota</taxon>
        <taxon>Saccharomycotina</taxon>
        <taxon>Pichiomycetes</taxon>
        <taxon>Pichiales</taxon>
        <taxon>Pichiaceae</taxon>
        <taxon>Pichia</taxon>
    </lineage>
</organism>
<dbReference type="RefSeq" id="XP_019016666.1">
    <property type="nucleotide sequence ID" value="XM_019164372.1"/>
</dbReference>
<dbReference type="PANTHER" id="PTHR42840:SF5">
    <property type="entry name" value="NAD(P)-BINDING ROSSMANN-FOLD SUPERFAMILY PROTEIN"/>
    <property type="match status" value="1"/>
</dbReference>
<dbReference type="Gene3D" id="3.30.360.10">
    <property type="entry name" value="Dihydrodipicolinate Reductase, domain 2"/>
    <property type="match status" value="1"/>
</dbReference>
<evidence type="ECO:0000259" key="2">
    <source>
        <dbReference type="Pfam" id="PF02894"/>
    </source>
</evidence>